<dbReference type="PANTHER" id="PTHR22550">
    <property type="entry name" value="SPORE GERMINATION PROTEIN"/>
    <property type="match status" value="1"/>
</dbReference>
<protein>
    <submittedName>
        <fullName evidence="3">von Willebrand factor, type A</fullName>
    </submittedName>
</protein>
<dbReference type="Pfam" id="PF13519">
    <property type="entry name" value="VWA_2"/>
    <property type="match status" value="1"/>
</dbReference>
<dbReference type="InterPro" id="IPR002035">
    <property type="entry name" value="VWF_A"/>
</dbReference>
<dbReference type="STRING" id="340177.Cag_1887"/>
<organism evidence="3">
    <name type="scientific">Chlorobium chlorochromatii (strain CaD3)</name>
    <dbReference type="NCBI Taxonomy" id="340177"/>
    <lineage>
        <taxon>Bacteria</taxon>
        <taxon>Pseudomonadati</taxon>
        <taxon>Chlorobiota</taxon>
        <taxon>Chlorobiia</taxon>
        <taxon>Chlorobiales</taxon>
        <taxon>Chlorobiaceae</taxon>
        <taxon>Chlorobium/Pelodictyon group</taxon>
        <taxon>Chlorobium</taxon>
    </lineage>
</organism>
<dbReference type="InterPro" id="IPR050768">
    <property type="entry name" value="UPF0353/GerABKA_families"/>
</dbReference>
<gene>
    <name evidence="3" type="ordered locus">Cag_1887</name>
</gene>
<proteinExistence type="predicted"/>
<dbReference type="PROSITE" id="PS50234">
    <property type="entry name" value="VWFA"/>
    <property type="match status" value="1"/>
</dbReference>
<feature type="domain" description="VWFA" evidence="2">
    <location>
        <begin position="90"/>
        <end position="233"/>
    </location>
</feature>
<dbReference type="InterPro" id="IPR036465">
    <property type="entry name" value="vWFA_dom_sf"/>
</dbReference>
<dbReference type="EMBL" id="CP000108">
    <property type="protein sequence ID" value="ABB29137.1"/>
    <property type="molecule type" value="Genomic_DNA"/>
</dbReference>
<dbReference type="PANTHER" id="PTHR22550:SF14">
    <property type="entry name" value="VWFA DOMAIN-CONTAINING PROTEIN"/>
    <property type="match status" value="1"/>
</dbReference>
<name>Q3APD8_CHLCH</name>
<dbReference type="SMART" id="SM00327">
    <property type="entry name" value="VWA"/>
    <property type="match status" value="1"/>
</dbReference>
<reference evidence="3" key="1">
    <citation type="submission" date="2005-08" db="EMBL/GenBank/DDBJ databases">
        <title>Complete sequence of Chlorobium chlorochromatii CaD3.</title>
        <authorList>
            <person name="Copeland A."/>
            <person name="Lucas S."/>
            <person name="Lapidus A."/>
            <person name="Barry K."/>
            <person name="Detter J.C."/>
            <person name="Glavina T."/>
            <person name="Hammon N."/>
            <person name="Israni S."/>
            <person name="Pitluck S."/>
            <person name="Bryant D."/>
            <person name="Schmutz J."/>
            <person name="Larimer F."/>
            <person name="Land M."/>
            <person name="Kyrpides N."/>
            <person name="Ivanova N."/>
            <person name="Richardson P."/>
        </authorList>
    </citation>
    <scope>NUCLEOTIDE SEQUENCE [LARGE SCALE GENOMIC DNA]</scope>
    <source>
        <strain evidence="3">CaD3</strain>
    </source>
</reference>
<feature type="transmembrane region" description="Helical" evidence="1">
    <location>
        <begin position="9"/>
        <end position="27"/>
    </location>
</feature>
<dbReference type="Gene3D" id="3.40.50.410">
    <property type="entry name" value="von Willebrand factor, type A domain"/>
    <property type="match status" value="1"/>
</dbReference>
<sequence length="334" mass="36531">MCFTHPEKLLLLLLLVPIAGLLIGRFIKEKRLRQALMANKMAATMMPLQHLLPYAFRSLMLFVASGLLLLALAEPRWCGGTKPVLRHGADVLFILDVSRSMQATDVAPNRLMRAKQEIAAISQNVQGGRRGLLIFAASPLLHCPLTTDRDGFATLLNMAAPELIEEQGTRLQPAFALASTIFDVANESNAASTRGVQVIVLLSDGEDHDSNVQRAAQQLAKQSVQLFVIGVGSLKPSPIPLADGSFKRDASGQVVMSRFRPQMLQAFARQAKGLYRHSHAEVWASADVVNRINRYAADSRIVMEPATNDSSLLRLMVGIAVALLFMETLLRKSS</sequence>
<dbReference type="HOGENOM" id="CLU_024570_1_0_10"/>
<evidence type="ECO:0000256" key="1">
    <source>
        <dbReference type="SAM" id="Phobius"/>
    </source>
</evidence>
<dbReference type="eggNOG" id="COG2304">
    <property type="taxonomic scope" value="Bacteria"/>
</dbReference>
<dbReference type="KEGG" id="cch:Cag_1887"/>
<dbReference type="OrthoDB" id="6206554at2"/>
<keyword evidence="1" id="KW-1133">Transmembrane helix</keyword>
<accession>Q3APD8</accession>
<keyword evidence="1" id="KW-0472">Membrane</keyword>
<evidence type="ECO:0000259" key="2">
    <source>
        <dbReference type="PROSITE" id="PS50234"/>
    </source>
</evidence>
<dbReference type="SUPFAM" id="SSF53300">
    <property type="entry name" value="vWA-like"/>
    <property type="match status" value="1"/>
</dbReference>
<feature type="transmembrane region" description="Helical" evidence="1">
    <location>
        <begin position="54"/>
        <end position="73"/>
    </location>
</feature>
<evidence type="ECO:0000313" key="3">
    <source>
        <dbReference type="EMBL" id="ABB29137.1"/>
    </source>
</evidence>
<keyword evidence="1" id="KW-0812">Transmembrane</keyword>
<dbReference type="AlphaFoldDB" id="Q3APD8"/>